<dbReference type="PROSITE" id="PS50105">
    <property type="entry name" value="SAM_DOMAIN"/>
    <property type="match status" value="1"/>
</dbReference>
<evidence type="ECO:0000259" key="4">
    <source>
        <dbReference type="PROSITE" id="PS50105"/>
    </source>
</evidence>
<protein>
    <recommendedName>
        <fullName evidence="4">SAM domain-containing protein</fullName>
    </recommendedName>
</protein>
<dbReference type="InterPro" id="IPR036770">
    <property type="entry name" value="Ankyrin_rpt-contain_sf"/>
</dbReference>
<feature type="repeat" description="ANK" evidence="3">
    <location>
        <begin position="136"/>
        <end position="168"/>
    </location>
</feature>
<dbReference type="InterPro" id="IPR033635">
    <property type="entry name" value="ANKS1/Caskin"/>
</dbReference>
<proteinExistence type="predicted"/>
<feature type="domain" description="SAM" evidence="4">
    <location>
        <begin position="366"/>
        <end position="429"/>
    </location>
</feature>
<dbReference type="Gene3D" id="1.10.150.50">
    <property type="entry name" value="Transcription Factor, Ets-1"/>
    <property type="match status" value="2"/>
</dbReference>
<dbReference type="PROSITE" id="PS50297">
    <property type="entry name" value="ANK_REP_REGION"/>
    <property type="match status" value="4"/>
</dbReference>
<dbReference type="SMART" id="SM00454">
    <property type="entry name" value="SAM"/>
    <property type="match status" value="2"/>
</dbReference>
<dbReference type="SMART" id="SM00248">
    <property type="entry name" value="ANK"/>
    <property type="match status" value="5"/>
</dbReference>
<dbReference type="InterPro" id="IPR001660">
    <property type="entry name" value="SAM"/>
</dbReference>
<feature type="repeat" description="ANK" evidence="3">
    <location>
        <begin position="102"/>
        <end position="134"/>
    </location>
</feature>
<dbReference type="InterPro" id="IPR002110">
    <property type="entry name" value="Ankyrin_rpt"/>
</dbReference>
<name>A0AAU9JXG4_9CILI</name>
<dbReference type="SUPFAM" id="SSF47769">
    <property type="entry name" value="SAM/Pointed domain"/>
    <property type="match status" value="2"/>
</dbReference>
<keyword evidence="6" id="KW-1185">Reference proteome</keyword>
<keyword evidence="1" id="KW-0677">Repeat</keyword>
<dbReference type="Pfam" id="PF00023">
    <property type="entry name" value="Ank"/>
    <property type="match status" value="1"/>
</dbReference>
<accession>A0AAU9JXG4</accession>
<dbReference type="PANTHER" id="PTHR24174:SF16">
    <property type="entry name" value="CASKIN-2"/>
    <property type="match status" value="1"/>
</dbReference>
<reference evidence="5" key="1">
    <citation type="submission" date="2021-09" db="EMBL/GenBank/DDBJ databases">
        <authorList>
            <consortium name="AG Swart"/>
            <person name="Singh M."/>
            <person name="Singh A."/>
            <person name="Seah K."/>
            <person name="Emmerich C."/>
        </authorList>
    </citation>
    <scope>NUCLEOTIDE SEQUENCE</scope>
    <source>
        <strain evidence="5">ATCC30299</strain>
    </source>
</reference>
<dbReference type="InterPro" id="IPR013761">
    <property type="entry name" value="SAM/pointed_sf"/>
</dbReference>
<feature type="repeat" description="ANK" evidence="3">
    <location>
        <begin position="36"/>
        <end position="68"/>
    </location>
</feature>
<evidence type="ECO:0000256" key="2">
    <source>
        <dbReference type="ARBA" id="ARBA00023043"/>
    </source>
</evidence>
<dbReference type="EMBL" id="CAJZBQ010000053">
    <property type="protein sequence ID" value="CAG9331969.1"/>
    <property type="molecule type" value="Genomic_DNA"/>
</dbReference>
<dbReference type="Proteomes" id="UP001162131">
    <property type="component" value="Unassembled WGS sequence"/>
</dbReference>
<dbReference type="PANTHER" id="PTHR24174">
    <property type="entry name" value="ANKYRIN REPEAT AND STERILE ALPHA MOTIF DOMAIN-CONTAINING PROTEIN 1"/>
    <property type="match status" value="1"/>
</dbReference>
<keyword evidence="2 3" id="KW-0040">ANK repeat</keyword>
<gene>
    <name evidence="5" type="ORF">BSTOLATCC_MIC54023</name>
</gene>
<feature type="repeat" description="ANK" evidence="3">
    <location>
        <begin position="69"/>
        <end position="101"/>
    </location>
</feature>
<dbReference type="SUPFAM" id="SSF48403">
    <property type="entry name" value="Ankyrin repeat"/>
    <property type="match status" value="1"/>
</dbReference>
<dbReference type="Gene3D" id="1.25.40.20">
    <property type="entry name" value="Ankyrin repeat-containing domain"/>
    <property type="match status" value="2"/>
</dbReference>
<evidence type="ECO:0000256" key="3">
    <source>
        <dbReference type="PROSITE-ProRule" id="PRU00023"/>
    </source>
</evidence>
<dbReference type="PROSITE" id="PS50088">
    <property type="entry name" value="ANK_REPEAT"/>
    <property type="match status" value="4"/>
</dbReference>
<dbReference type="Pfam" id="PF00536">
    <property type="entry name" value="SAM_1"/>
    <property type="match status" value="1"/>
</dbReference>
<comment type="caution">
    <text evidence="5">The sequence shown here is derived from an EMBL/GenBank/DDBJ whole genome shotgun (WGS) entry which is preliminary data.</text>
</comment>
<organism evidence="5 6">
    <name type="scientific">Blepharisma stoltei</name>
    <dbReference type="NCBI Taxonomy" id="1481888"/>
    <lineage>
        <taxon>Eukaryota</taxon>
        <taxon>Sar</taxon>
        <taxon>Alveolata</taxon>
        <taxon>Ciliophora</taxon>
        <taxon>Postciliodesmatophora</taxon>
        <taxon>Heterotrichea</taxon>
        <taxon>Heterotrichida</taxon>
        <taxon>Blepharismidae</taxon>
        <taxon>Blepharisma</taxon>
    </lineage>
</organism>
<sequence length="460" mass="52107">MNSDEIQKACRLGDIPSLSEALDKYPEGLNELDSKLGWAPLYRAVICGHLEATEFLLKRGAKPNIQNRLGETPLHQAADNNLLEIVKLLLEYKADPNIQQNDGDTPLHLASFKGHINMTKLLIKHEANPNIPNFVFGKTPLHYASEKGHIQVAEILINSDASALLKDRGGKNAIELATSEEMKKILSEPIFDLSPHTPNRKDDKENISFSNFVDQETEHVGSDSEDSGSEDLSIKESMLEPECEKTIAKRPSTNTYRTFSFGIDLSKNSLFQWLCSKKLEQTFEFLVKNGFDDLEILLDQMQSEMPLTVDILTTIGISKPGYRYRLLALLEEDSMKKQTPSSAHEKTTNAWCINPISAPGVHLLPTLQEWLESLGMSEHYRDFYNSGFDNFEQILLLMNSNYPITEYVLEHEIGIEKLGHRQRILAKLKEESGSIKRLRTNFMNFERENNGTACEFCEVM</sequence>
<evidence type="ECO:0000313" key="5">
    <source>
        <dbReference type="EMBL" id="CAG9331969.1"/>
    </source>
</evidence>
<dbReference type="Pfam" id="PF12796">
    <property type="entry name" value="Ank_2"/>
    <property type="match status" value="1"/>
</dbReference>
<evidence type="ECO:0000313" key="6">
    <source>
        <dbReference type="Proteomes" id="UP001162131"/>
    </source>
</evidence>
<evidence type="ECO:0000256" key="1">
    <source>
        <dbReference type="ARBA" id="ARBA00022737"/>
    </source>
</evidence>
<dbReference type="AlphaFoldDB" id="A0AAU9JXG4"/>